<organism evidence="1">
    <name type="scientific">bioreactor metagenome</name>
    <dbReference type="NCBI Taxonomy" id="1076179"/>
    <lineage>
        <taxon>unclassified sequences</taxon>
        <taxon>metagenomes</taxon>
        <taxon>ecological metagenomes</taxon>
    </lineage>
</organism>
<name>A0A645HXI7_9ZZZZ</name>
<evidence type="ECO:0000313" key="1">
    <source>
        <dbReference type="EMBL" id="MPN43222.1"/>
    </source>
</evidence>
<gene>
    <name evidence="1" type="ORF">SDC9_190781</name>
</gene>
<accession>A0A645HXI7</accession>
<comment type="caution">
    <text evidence="1">The sequence shown here is derived from an EMBL/GenBank/DDBJ whole genome shotgun (WGS) entry which is preliminary data.</text>
</comment>
<reference evidence="1" key="1">
    <citation type="submission" date="2019-08" db="EMBL/GenBank/DDBJ databases">
        <authorList>
            <person name="Kucharzyk K."/>
            <person name="Murdoch R.W."/>
            <person name="Higgins S."/>
            <person name="Loffler F."/>
        </authorList>
    </citation>
    <scope>NUCLEOTIDE SEQUENCE</scope>
</reference>
<protein>
    <submittedName>
        <fullName evidence="1">Uncharacterized protein</fullName>
    </submittedName>
</protein>
<dbReference type="EMBL" id="VSSQ01101487">
    <property type="protein sequence ID" value="MPN43222.1"/>
    <property type="molecule type" value="Genomic_DNA"/>
</dbReference>
<dbReference type="AlphaFoldDB" id="A0A645HXI7"/>
<sequence length="76" mass="8486">MVGIPKQIIVRFMEALSPPPERRIRDGRGDVFPVEKHLRSESGGHAFTGFEFVAMGRFDDHAISLALFALRAGDFN</sequence>
<proteinExistence type="predicted"/>